<organism evidence="1 2">
    <name type="scientific">Nocardiopsis changdeensis</name>
    <dbReference type="NCBI Taxonomy" id="2831969"/>
    <lineage>
        <taxon>Bacteria</taxon>
        <taxon>Bacillati</taxon>
        <taxon>Actinomycetota</taxon>
        <taxon>Actinomycetes</taxon>
        <taxon>Streptosporangiales</taxon>
        <taxon>Nocardiopsidaceae</taxon>
        <taxon>Nocardiopsis</taxon>
    </lineage>
</organism>
<dbReference type="EMBL" id="CP074133">
    <property type="protein sequence ID" value="QUX25014.1"/>
    <property type="molecule type" value="Genomic_DNA"/>
</dbReference>
<accession>A0ABX8BSE3</accession>
<proteinExistence type="predicted"/>
<dbReference type="SUPFAM" id="SSF53756">
    <property type="entry name" value="UDP-Glycosyltransferase/glycogen phosphorylase"/>
    <property type="match status" value="1"/>
</dbReference>
<reference evidence="1 2" key="1">
    <citation type="submission" date="2021-05" db="EMBL/GenBank/DDBJ databases">
        <title>Direct Submission.</title>
        <authorList>
            <person name="Li K."/>
            <person name="Gao J."/>
        </authorList>
    </citation>
    <scope>NUCLEOTIDE SEQUENCE [LARGE SCALE GENOMIC DNA]</scope>
    <source>
        <strain evidence="1 2">Mg02</strain>
    </source>
</reference>
<dbReference type="Proteomes" id="UP000676079">
    <property type="component" value="Chromosome"/>
</dbReference>
<protein>
    <recommendedName>
        <fullName evidence="3">UDP-N-acetylglucosamine 2-epimerase domain-containing protein</fullName>
    </recommendedName>
</protein>
<gene>
    <name evidence="1" type="ORF">KGD84_12560</name>
</gene>
<evidence type="ECO:0000313" key="2">
    <source>
        <dbReference type="Proteomes" id="UP000676079"/>
    </source>
</evidence>
<evidence type="ECO:0008006" key="3">
    <source>
        <dbReference type="Google" id="ProtNLM"/>
    </source>
</evidence>
<sequence length="397" mass="42357">MEPDRWTTWRAQRRVLAIAHTVADTQRLMDPVKLLASDPRVQVVFTIAPHSVFGAGVRTWLEEVGPAVVPWEQAVRTRFDAALAASPSRDLDMVHAPLVLFAHGVGFNKLIPARPGRHSAGPRQTYGLARENLLREGRLIPARVALAHQDEEARLASECPEAAGAARVVGDAVADRLLSAAEHRDLHRAALGIGRDQRLVVAASTWGPASLLGADRRILAHLVAQAREGTCRVALLAHPNVRAAHGAWQVEEWLRPLTRAGLILGPASPEWVNVLAAADAVVGDHGSTTLYATLLGRPVFVTRSGAADIDPASPMGEALRSLPVASGQGPSLGLLLEGGPSEAEQRTVARLAARVTSHPLGFADRARDLLYELLHLPDPIAQDAFGPPAAGLHGERS</sequence>
<keyword evidence="2" id="KW-1185">Reference proteome</keyword>
<evidence type="ECO:0000313" key="1">
    <source>
        <dbReference type="EMBL" id="QUX25014.1"/>
    </source>
</evidence>
<dbReference type="RefSeq" id="WP_220560494.1">
    <property type="nucleotide sequence ID" value="NZ_CP074133.1"/>
</dbReference>
<name>A0ABX8BSE3_9ACTN</name>